<dbReference type="InterPro" id="IPR010093">
    <property type="entry name" value="SinI_DNA-bd"/>
</dbReference>
<comment type="caution">
    <text evidence="2">The sequence shown here is derived from an EMBL/GenBank/DDBJ whole genome shotgun (WGS) entry which is preliminary data.</text>
</comment>
<dbReference type="EMBL" id="JBHUHD010000001">
    <property type="protein sequence ID" value="MFD2140239.1"/>
    <property type="molecule type" value="Genomic_DNA"/>
</dbReference>
<dbReference type="RefSeq" id="WP_213351986.1">
    <property type="nucleotide sequence ID" value="NZ_JAHBGB010000015.1"/>
</dbReference>
<feature type="domain" description="Helix-turn-helix" evidence="1">
    <location>
        <begin position="14"/>
        <end position="59"/>
    </location>
</feature>
<sequence>MSFRPKPETEPLAYDVSGAARVMGVGRNKIYDEIQAGRLEAHKLGRRTVITRAAIEVWFGKLPRFTTSAA</sequence>
<reference evidence="3" key="1">
    <citation type="journal article" date="2019" name="Int. J. Syst. Evol. Microbiol.">
        <title>The Global Catalogue of Microorganisms (GCM) 10K type strain sequencing project: providing services to taxonomists for standard genome sequencing and annotation.</title>
        <authorList>
            <consortium name="The Broad Institute Genomics Platform"/>
            <consortium name="The Broad Institute Genome Sequencing Center for Infectious Disease"/>
            <person name="Wu L."/>
            <person name="Ma J."/>
        </authorList>
    </citation>
    <scope>NUCLEOTIDE SEQUENCE [LARGE SCALE GENOMIC DNA]</scope>
    <source>
        <strain evidence="3">CCM 7435</strain>
    </source>
</reference>
<gene>
    <name evidence="2" type="ORF">ACFSNC_07520</name>
</gene>
<evidence type="ECO:0000313" key="3">
    <source>
        <dbReference type="Proteomes" id="UP001597299"/>
    </source>
</evidence>
<organism evidence="2 3">
    <name type="scientific">Ancylobacter oerskovii</name>
    <dbReference type="NCBI Taxonomy" id="459519"/>
    <lineage>
        <taxon>Bacteria</taxon>
        <taxon>Pseudomonadati</taxon>
        <taxon>Pseudomonadota</taxon>
        <taxon>Alphaproteobacteria</taxon>
        <taxon>Hyphomicrobiales</taxon>
        <taxon>Xanthobacteraceae</taxon>
        <taxon>Ancylobacter</taxon>
    </lineage>
</organism>
<protein>
    <submittedName>
        <fullName evidence="2">Helix-turn-helix domain-containing protein</fullName>
    </submittedName>
</protein>
<evidence type="ECO:0000313" key="2">
    <source>
        <dbReference type="EMBL" id="MFD2140239.1"/>
    </source>
</evidence>
<evidence type="ECO:0000259" key="1">
    <source>
        <dbReference type="Pfam" id="PF12728"/>
    </source>
</evidence>
<keyword evidence="3" id="KW-1185">Reference proteome</keyword>
<accession>A0ABW4YVR7</accession>
<dbReference type="NCBIfam" id="TIGR01764">
    <property type="entry name" value="excise"/>
    <property type="match status" value="1"/>
</dbReference>
<dbReference type="Proteomes" id="UP001597299">
    <property type="component" value="Unassembled WGS sequence"/>
</dbReference>
<name>A0ABW4YVR7_9HYPH</name>
<dbReference type="Pfam" id="PF12728">
    <property type="entry name" value="HTH_17"/>
    <property type="match status" value="1"/>
</dbReference>
<dbReference type="InterPro" id="IPR041657">
    <property type="entry name" value="HTH_17"/>
</dbReference>
<proteinExistence type="predicted"/>